<keyword evidence="1" id="KW-0694">RNA-binding</keyword>
<evidence type="ECO:0000313" key="4">
    <source>
        <dbReference type="EMBL" id="CAK0884018.1"/>
    </source>
</evidence>
<name>A0ABN9WGK9_9DINO</name>
<keyword evidence="5" id="KW-1185">Reference proteome</keyword>
<dbReference type="EMBL" id="CAUYUJ010018494">
    <property type="protein sequence ID" value="CAK0884018.1"/>
    <property type="molecule type" value="Genomic_DNA"/>
</dbReference>
<dbReference type="PROSITE" id="PS50102">
    <property type="entry name" value="RRM"/>
    <property type="match status" value="1"/>
</dbReference>
<reference evidence="4" key="1">
    <citation type="submission" date="2023-10" db="EMBL/GenBank/DDBJ databases">
        <authorList>
            <person name="Chen Y."/>
            <person name="Shah S."/>
            <person name="Dougan E. K."/>
            <person name="Thang M."/>
            <person name="Chan C."/>
        </authorList>
    </citation>
    <scope>NUCLEOTIDE SEQUENCE [LARGE SCALE GENOMIC DNA]</scope>
</reference>
<dbReference type="InterPro" id="IPR035979">
    <property type="entry name" value="RBD_domain_sf"/>
</dbReference>
<dbReference type="Pfam" id="PF04059">
    <property type="entry name" value="RRM_2"/>
    <property type="match status" value="1"/>
</dbReference>
<dbReference type="Proteomes" id="UP001189429">
    <property type="component" value="Unassembled WGS sequence"/>
</dbReference>
<sequence length="373" mass="40499">MCSRLAMSLKVKNTFLVVDEQSIQDEDEDSNSETIWRRRATAPAATGLRMTQSLPNSPRLGASAKADISDATSVGDTEGTESKAAGYDTPEEFLDECQSEFGQCWSASAEDAMNYSVADPCVWQGWMISNMVPFDMHGLGDGLCTPACAPHEAEEPGVWGSEVTLMMRNVPKKLTQHALLEEINSRGFAGTYDFVYLPMDQDSNINRGYSFINFVDPAYAAAFKALYEGRQLSQYSSRKVIAILPAVLQGFEANRAHFSTARVSREDPGARPLFLREPPTPAKQSEVPEKCRAPRAEGTASKSAASSLEARPRHEPGAPAGRSCAASASVGEARGAARRDESRVKFCPYCAGRVGEGFKFCQYCGESLSLQGL</sequence>
<feature type="compositionally biased region" description="Basic and acidic residues" evidence="2">
    <location>
        <begin position="286"/>
        <end position="295"/>
    </location>
</feature>
<protein>
    <recommendedName>
        <fullName evidence="3">RRM domain-containing protein</fullName>
    </recommendedName>
</protein>
<organism evidence="4 5">
    <name type="scientific">Prorocentrum cordatum</name>
    <dbReference type="NCBI Taxonomy" id="2364126"/>
    <lineage>
        <taxon>Eukaryota</taxon>
        <taxon>Sar</taxon>
        <taxon>Alveolata</taxon>
        <taxon>Dinophyceae</taxon>
        <taxon>Prorocentrales</taxon>
        <taxon>Prorocentraceae</taxon>
        <taxon>Prorocentrum</taxon>
    </lineage>
</organism>
<accession>A0ABN9WGK9</accession>
<feature type="region of interest" description="Disordered" evidence="2">
    <location>
        <begin position="46"/>
        <end position="88"/>
    </location>
</feature>
<evidence type="ECO:0000256" key="1">
    <source>
        <dbReference type="PROSITE-ProRule" id="PRU00176"/>
    </source>
</evidence>
<dbReference type="InterPro" id="IPR000504">
    <property type="entry name" value="RRM_dom"/>
</dbReference>
<evidence type="ECO:0000313" key="5">
    <source>
        <dbReference type="Proteomes" id="UP001189429"/>
    </source>
</evidence>
<dbReference type="SUPFAM" id="SSF54928">
    <property type="entry name" value="RNA-binding domain, RBD"/>
    <property type="match status" value="1"/>
</dbReference>
<proteinExistence type="predicted"/>
<comment type="caution">
    <text evidence="4">The sequence shown here is derived from an EMBL/GenBank/DDBJ whole genome shotgun (WGS) entry which is preliminary data.</text>
</comment>
<gene>
    <name evidence="4" type="ORF">PCOR1329_LOCUS66078</name>
</gene>
<dbReference type="InterPro" id="IPR012677">
    <property type="entry name" value="Nucleotide-bd_a/b_plait_sf"/>
</dbReference>
<feature type="region of interest" description="Disordered" evidence="2">
    <location>
        <begin position="262"/>
        <end position="326"/>
    </location>
</feature>
<dbReference type="InterPro" id="IPR007201">
    <property type="entry name" value="Mei2-like_Rrm_C"/>
</dbReference>
<dbReference type="Gene3D" id="3.30.70.330">
    <property type="match status" value="1"/>
</dbReference>
<evidence type="ECO:0000259" key="3">
    <source>
        <dbReference type="PROSITE" id="PS50102"/>
    </source>
</evidence>
<evidence type="ECO:0000256" key="2">
    <source>
        <dbReference type="SAM" id="MobiDB-lite"/>
    </source>
</evidence>
<dbReference type="CDD" id="cd12277">
    <property type="entry name" value="RRM3_MEI2_EAR1_like"/>
    <property type="match status" value="1"/>
</dbReference>
<feature type="domain" description="RRM" evidence="3">
    <location>
        <begin position="163"/>
        <end position="240"/>
    </location>
</feature>